<organism evidence="6 7">
    <name type="scientific">Fusarium tjaetaba</name>
    <dbReference type="NCBI Taxonomy" id="1567544"/>
    <lineage>
        <taxon>Eukaryota</taxon>
        <taxon>Fungi</taxon>
        <taxon>Dikarya</taxon>
        <taxon>Ascomycota</taxon>
        <taxon>Pezizomycotina</taxon>
        <taxon>Sordariomycetes</taxon>
        <taxon>Hypocreomycetidae</taxon>
        <taxon>Hypocreales</taxon>
        <taxon>Nectriaceae</taxon>
        <taxon>Fusarium</taxon>
        <taxon>Fusarium fujikuroi species complex</taxon>
    </lineage>
</organism>
<comment type="caution">
    <text evidence="6">The sequence shown here is derived from an EMBL/GenBank/DDBJ whole genome shotgun (WGS) entry which is preliminary data.</text>
</comment>
<dbReference type="InterPro" id="IPR036770">
    <property type="entry name" value="Ankyrin_rpt-contain_sf"/>
</dbReference>
<dbReference type="RefSeq" id="XP_037201576.1">
    <property type="nucleotide sequence ID" value="XM_037344456.1"/>
</dbReference>
<dbReference type="CDD" id="cd12885">
    <property type="entry name" value="SPRY_RanBP_like"/>
    <property type="match status" value="1"/>
</dbReference>
<feature type="repeat" description="ANK" evidence="3">
    <location>
        <begin position="1342"/>
        <end position="1372"/>
    </location>
</feature>
<evidence type="ECO:0000256" key="3">
    <source>
        <dbReference type="PROSITE-ProRule" id="PRU00023"/>
    </source>
</evidence>
<feature type="repeat" description="ANK" evidence="3">
    <location>
        <begin position="1529"/>
        <end position="1561"/>
    </location>
</feature>
<dbReference type="Pfam" id="PF24883">
    <property type="entry name" value="NPHP3_N"/>
    <property type="match status" value="1"/>
</dbReference>
<reference evidence="6 7" key="1">
    <citation type="submission" date="2020-05" db="EMBL/GenBank/DDBJ databases">
        <title>Identification and distribution of gene clusters putatively required for synthesis of sphingolipid metabolism inhibitors in phylogenetically diverse species of the filamentous fungus Fusarium.</title>
        <authorList>
            <person name="Kim H.-S."/>
            <person name="Busman M."/>
            <person name="Brown D.W."/>
            <person name="Divon H."/>
            <person name="Uhlig S."/>
            <person name="Proctor R.H."/>
        </authorList>
    </citation>
    <scope>NUCLEOTIDE SEQUENCE [LARGE SCALE GENOMIC DNA]</scope>
    <source>
        <strain evidence="6 7">NRRL 66243</strain>
    </source>
</reference>
<feature type="region of interest" description="Disordered" evidence="4">
    <location>
        <begin position="1996"/>
        <end position="2030"/>
    </location>
</feature>
<dbReference type="Gene3D" id="1.25.40.20">
    <property type="entry name" value="Ankyrin repeat-containing domain"/>
    <property type="match status" value="6"/>
</dbReference>
<keyword evidence="2 3" id="KW-0040">ANK repeat</keyword>
<dbReference type="InterPro" id="IPR044736">
    <property type="entry name" value="Gid1/RanBPM/SPLA_SPRY"/>
</dbReference>
<name>A0A8H5QU18_9HYPO</name>
<feature type="repeat" description="ANK" evidence="3">
    <location>
        <begin position="1051"/>
        <end position="1083"/>
    </location>
</feature>
<accession>A0A8H5QU18</accession>
<dbReference type="SMART" id="SM00248">
    <property type="entry name" value="ANK"/>
    <property type="match status" value="20"/>
</dbReference>
<dbReference type="SUPFAM" id="SSF48403">
    <property type="entry name" value="Ankyrin repeat"/>
    <property type="match status" value="3"/>
</dbReference>
<dbReference type="InterPro" id="IPR001870">
    <property type="entry name" value="B30.2/SPRY"/>
</dbReference>
<dbReference type="OrthoDB" id="5090952at2759"/>
<feature type="repeat" description="ANK" evidence="3">
    <location>
        <begin position="1309"/>
        <end position="1341"/>
    </location>
</feature>
<dbReference type="InterPro" id="IPR056884">
    <property type="entry name" value="NPHP3-like_N"/>
</dbReference>
<dbReference type="PROSITE" id="PS50088">
    <property type="entry name" value="ANK_REPEAT"/>
    <property type="match status" value="11"/>
</dbReference>
<evidence type="ECO:0000256" key="1">
    <source>
        <dbReference type="ARBA" id="ARBA00022737"/>
    </source>
</evidence>
<dbReference type="PROSITE" id="PS50297">
    <property type="entry name" value="ANK_REP_REGION"/>
    <property type="match status" value="9"/>
</dbReference>
<feature type="region of interest" description="Disordered" evidence="4">
    <location>
        <begin position="870"/>
        <end position="891"/>
    </location>
</feature>
<feature type="repeat" description="ANK" evidence="3">
    <location>
        <begin position="1006"/>
        <end position="1038"/>
    </location>
</feature>
<sequence length="2167" mass="241020">MAEIPTQEDTELPWNLTIYAVAPVTTFETSNIDGPPISVFEVLKHVSPKARVIFHPVFTRAEVASASSSMPQALRANAKEDTVPEGHPRKVTNAGSSIVCESETHPENHEGIVGPNTVVPSELPKPAPVGRTATSSIEVSEVFVPRTINEEAITLLDALQKNAYENECGQRNEIILAGYGFGGFVIKQAIILANTNPIYYKSGYDISKLVFFSTAHRSVEKRGWESILLDMIEAHDMEFTVRLSHILSTLVNSVSHLSHNFHKFASKYSIVNFVEGLGENSTIPMIGDLGKFHNDFEKVVSRSEASYQSIINYDLDTIDDLEMLRRHFTPTQASNCDAYSHLRQSSYNQVKNTYFEALRTLSNSPWILHEPRILDSFEESIALKSIYGSLLNGITSDEVFDTKSIQVIGKDGLGKSALLKLIIQDISQKTSTITLDSCLPYSDNTPSLYSLLNTFIHQIISQRPSWFHRVESIFADILLRDAWTEESLRVVLTSLVRYAENSLFLVVIYDYEDWPSRIHLWFSHELPKIFESCRTRFTFITSSRNSVKTLFFPKEMQLDLDKDYATYRRKFIHAKLDFLLDRSYGSAMLNRHCTTELTEQITRAADAFQGSLSATGTYLTSLFERFSLTTPHVIQSRIGESARTEEELYKPQVLALGSKHPDVRAWVLSAVSWTMRSMRTLRLEELAVAAAVKPEDRTFRDIKDSVSMDIAQDLRRHMGLVVAIEDRQAFIANSFVRGILNATPKQDLDLNGHLELTQLCLGYLKIVLKEFNTGTENGKYFQPKSPSRSTLIKESVSGDFRENGFEFFDYACRFWHEHFLQVASPEKDLKDEVASFLLSPEAQKWFEYYVFCHGQPPSLLQKVEEGRIPISAADPPDMKGEDEESGAEGSERISRHDFAIGMSCCIGLGPMISELFGEDPSAEKAVSLRTRRGSLERTIDFRGRISADCLAYAIANDDVDATRAFLRALEFEAIPYHLLHQSAFSGALKVSGMLLKSMTGPCKAKDGTTPLHMAASGGSSSVISLLLGKDASEDEYRITEIAGKMDSVDSSLQTPLIIAVRKGHVDAAKTLLEGGAFACSQDSTGKTALHYAILTCPSIGQSLMTHDSVRIRDNDDCTPLHISTRVGNSEATSDIVNLYEEAIRDVDRKNMTPLHYAAQGGFRDIVAELLRHDEVLTDDQLASAAELAAIHGHLDTVKLLLSKTSDINKGKCLIKASRAGSLVVVQYLLRGQYHISPNFIDNNQFPLSEAAANGHTEIVRVLLNSKASALVSDDKQRKTPLHHAAENGTLSVCKLLLQHRADVKAADVDRKTPLHFAAIHGKPEVIDLLLEKGSSIDGLSRTRQTPLHLAVKHPKSVQTLLDNGADPNVKDNLSQTPLHLATRYTCLDSVELLLRKEAEIEAEDDKGRTALYYAIHNGNLEMVKKLCSHGEDGHDWHRELSWAVECADYPIFHHLLDLDMSKALDAQLFHSAAAGPSAEILQLILDREVDVNLKWSDESALHAAAENGRVENVRLLISKGADVDIRNDRGQTSLHTAAKEDQAEVVEELLKSNANINATDQESRTPVYFAAYNANSDALKILLDHKPDGPDLGITAFDDDAWSPLHVSADDLEATKLLVNNGADPNLPKGDGYTPLHLAILWGELLVVEFLLKAKGDPTLTTGDGQTGFQIALEGSRCDLEMVKILMPKEKTVQASDLVLAVNSGRLDKLQLLLDRGEVSEGSHKWPLDELKPAYWRAITLHCQMLRDNQDLTDSEYPDIVEALIKKNDLLLETVEPPETGMNALKTCLHNRGKRGEEEEIAERLVEAGTNPIVHCNADGRSALELGMISRRTFKSEFIGLCIDYIPSDIDDVKALGIGFKELRIATELDEPAMWEKLKFLRQEIVTESDQDGWSIDHFVHQSGGRITPVAEAPPPLTTCKRPQRMISPSEWGGDNVDLQKRLSIHDDGLVVDLLERRDREEGWDAPITLRANFPFLPRPTSPHSDHLRYFEVKILPADPEPNNDQNSVESSSGEEHSESGNSKDDSEDESSFNIEIGFCGEFTDLAKARVGSRAWTVGYCGEDGVIGGPLECPPVSDEENSPENIKFSIGDTVGCGIDYSKEEYFFTLNGRIVGSYGDDVIFRKLYPVFSHEGLPCKVQVIFEEAEFTWQRPMPKPVRTLTGSRRG</sequence>
<feature type="repeat" description="ANK" evidence="3">
    <location>
        <begin position="1631"/>
        <end position="1663"/>
    </location>
</feature>
<dbReference type="EMBL" id="JAAQRI010000281">
    <property type="protein sequence ID" value="KAF5621165.1"/>
    <property type="molecule type" value="Genomic_DNA"/>
</dbReference>
<protein>
    <submittedName>
        <fullName evidence="6">Ankyrin repeat</fullName>
    </submittedName>
</protein>
<dbReference type="PRINTS" id="PR01415">
    <property type="entry name" value="ANKYRIN"/>
</dbReference>
<proteinExistence type="predicted"/>
<evidence type="ECO:0000256" key="4">
    <source>
        <dbReference type="SAM" id="MobiDB-lite"/>
    </source>
</evidence>
<evidence type="ECO:0000256" key="2">
    <source>
        <dbReference type="ARBA" id="ARBA00023043"/>
    </source>
</evidence>
<dbReference type="PANTHER" id="PTHR24198">
    <property type="entry name" value="ANKYRIN REPEAT AND PROTEIN KINASE DOMAIN-CONTAINING PROTEIN"/>
    <property type="match status" value="1"/>
</dbReference>
<dbReference type="Pfam" id="PF00622">
    <property type="entry name" value="SPRY"/>
    <property type="match status" value="1"/>
</dbReference>
<dbReference type="SUPFAM" id="SSF52540">
    <property type="entry name" value="P-loop containing nucleoside triphosphate hydrolases"/>
    <property type="match status" value="1"/>
</dbReference>
<dbReference type="Pfam" id="PF13637">
    <property type="entry name" value="Ank_4"/>
    <property type="match status" value="1"/>
</dbReference>
<dbReference type="InterPro" id="IPR043136">
    <property type="entry name" value="B30.2/SPRY_sf"/>
</dbReference>
<dbReference type="PANTHER" id="PTHR24198:SF165">
    <property type="entry name" value="ANKYRIN REPEAT-CONTAINING PROTEIN-RELATED"/>
    <property type="match status" value="1"/>
</dbReference>
<feature type="repeat" description="ANK" evidence="3">
    <location>
        <begin position="1406"/>
        <end position="1432"/>
    </location>
</feature>
<evidence type="ECO:0000313" key="7">
    <source>
        <dbReference type="Proteomes" id="UP000530670"/>
    </source>
</evidence>
<dbReference type="InterPro" id="IPR027417">
    <property type="entry name" value="P-loop_NTPase"/>
</dbReference>
<feature type="repeat" description="ANK" evidence="3">
    <location>
        <begin position="1373"/>
        <end position="1405"/>
    </location>
</feature>
<feature type="compositionally biased region" description="Basic and acidic residues" evidence="4">
    <location>
        <begin position="2014"/>
        <end position="2025"/>
    </location>
</feature>
<dbReference type="Proteomes" id="UP000530670">
    <property type="component" value="Unassembled WGS sequence"/>
</dbReference>
<feature type="repeat" description="ANK" evidence="3">
    <location>
        <begin position="1276"/>
        <end position="1308"/>
    </location>
</feature>
<feature type="repeat" description="ANK" evidence="3">
    <location>
        <begin position="1242"/>
        <end position="1274"/>
    </location>
</feature>
<feature type="repeat" description="ANK" evidence="3">
    <location>
        <begin position="1496"/>
        <end position="1528"/>
    </location>
</feature>
<evidence type="ECO:0000259" key="5">
    <source>
        <dbReference type="PROSITE" id="PS50188"/>
    </source>
</evidence>
<gene>
    <name evidence="6" type="ORF">FTJAE_11506</name>
</gene>
<dbReference type="InterPro" id="IPR003877">
    <property type="entry name" value="SPRY_dom"/>
</dbReference>
<evidence type="ECO:0000313" key="6">
    <source>
        <dbReference type="EMBL" id="KAF5621165.1"/>
    </source>
</evidence>
<keyword evidence="7" id="KW-1185">Reference proteome</keyword>
<keyword evidence="1" id="KW-0677">Repeat</keyword>
<dbReference type="PROSITE" id="PS50188">
    <property type="entry name" value="B302_SPRY"/>
    <property type="match status" value="1"/>
</dbReference>
<dbReference type="Pfam" id="PF12796">
    <property type="entry name" value="Ank_2"/>
    <property type="match status" value="6"/>
</dbReference>
<feature type="domain" description="B30.2/SPRY" evidence="5">
    <location>
        <begin position="1912"/>
        <end position="2148"/>
    </location>
</feature>
<dbReference type="Gene3D" id="2.60.120.920">
    <property type="match status" value="1"/>
</dbReference>
<dbReference type="InterPro" id="IPR002110">
    <property type="entry name" value="Ankyrin_rpt"/>
</dbReference>
<dbReference type="GeneID" id="59296726"/>